<feature type="region of interest" description="Disordered" evidence="1">
    <location>
        <begin position="221"/>
        <end position="615"/>
    </location>
</feature>
<feature type="compositionally biased region" description="Basic residues" evidence="1">
    <location>
        <begin position="401"/>
        <end position="411"/>
    </location>
</feature>
<evidence type="ECO:0000313" key="2">
    <source>
        <dbReference type="EMBL" id="KAF9736756.1"/>
    </source>
</evidence>
<dbReference type="OrthoDB" id="3791063at2759"/>
<evidence type="ECO:0000256" key="1">
    <source>
        <dbReference type="SAM" id="MobiDB-lite"/>
    </source>
</evidence>
<feature type="compositionally biased region" description="Low complexity" evidence="1">
    <location>
        <begin position="277"/>
        <end position="292"/>
    </location>
</feature>
<keyword evidence="3" id="KW-1185">Reference proteome</keyword>
<feature type="compositionally biased region" description="Basic and acidic residues" evidence="1">
    <location>
        <begin position="492"/>
        <end position="502"/>
    </location>
</feature>
<feature type="compositionally biased region" description="Basic and acidic residues" evidence="1">
    <location>
        <begin position="450"/>
        <end position="477"/>
    </location>
</feature>
<dbReference type="AlphaFoldDB" id="A0A9P6GKB0"/>
<sequence length="714" mass="80558">MSGHHSTSHFRGGQNTMRHHGFPGDQQHIHSHDSSSNEQLAFFSIHKPLNASSWDDATPVHHRLSTSDIRKALAKLHQNPRNTVKNTLMNLRSDSARRLINGLVQEQNEKESDSTIEWLIAGIDVQKEIVKQWPSQKKVIKSIEVILKTESTHDFNDDPFGSLPLRGPFEGSGAQMIQPHRNLNEHVPGMGHAQPQVMHQQPPMGAQPMQVNGRERGEIMHGRQDMPPPPPPHHVQGGHHAQQPHGMLPGAQPVGGGVGIPPPPPPPPPHGGPFKHPQVMQPPFDPQQQPIPMAGSFSEARPAPQFIPQPEFFYPRVLKHQKSKPKNPSPEFQDPPMVYVVESDSDSSSSEIGSQFSSRSVEDGYGFVARSRSRSRDGSQSRGRERDGGRSRSNGRDRMPRIVKVKKSHGRSRPDVELNHGGKHSPSSKSSSPPSSASALPTQQIFNIRIDNDNDRERERKNDRGRDADAGDHDGRRGSKSTPPPGFTNDLYSKRDKIDVHPVSRHSFVGGSDTGSSVMDGNSSIYTSDDSVFSEPMRPRMHSRTTSEVGGGLHLRSRNMPTPRHNASKQESHRRQKQHYEADDYPHRPKGSLYDDYVDPHHTPSFRQPPMAPRRHSVRLSNPFDQRYPAQPSRSYTQYPTQPFRQQYIADSRPEPFDFRTMTDELGAMNYVNRPRRNRLPHRRNSPRGRVSPEVDEWAYRPQGRIHDAYRHMY</sequence>
<accession>A0A9P6GKB0</accession>
<evidence type="ECO:0000313" key="3">
    <source>
        <dbReference type="Proteomes" id="UP000756921"/>
    </source>
</evidence>
<feature type="compositionally biased region" description="Basic and acidic residues" evidence="1">
    <location>
        <begin position="568"/>
        <end position="587"/>
    </location>
</feature>
<comment type="caution">
    <text evidence="2">The sequence shown here is derived from an EMBL/GenBank/DDBJ whole genome shotgun (WGS) entry which is preliminary data.</text>
</comment>
<feature type="compositionally biased region" description="Pro residues" evidence="1">
    <location>
        <begin position="260"/>
        <end position="271"/>
    </location>
</feature>
<feature type="compositionally biased region" description="Low complexity" evidence="1">
    <location>
        <begin position="346"/>
        <end position="359"/>
    </location>
</feature>
<feature type="compositionally biased region" description="Low complexity" evidence="1">
    <location>
        <begin position="234"/>
        <end position="252"/>
    </location>
</feature>
<feature type="compositionally biased region" description="Polar residues" evidence="1">
    <location>
        <begin position="514"/>
        <end position="531"/>
    </location>
</feature>
<proteinExistence type="predicted"/>
<dbReference type="Proteomes" id="UP000756921">
    <property type="component" value="Unassembled WGS sequence"/>
</dbReference>
<gene>
    <name evidence="2" type="ORF">PMIN01_04535</name>
</gene>
<feature type="region of interest" description="Disordered" evidence="1">
    <location>
        <begin position="1"/>
        <end position="37"/>
    </location>
</feature>
<feature type="compositionally biased region" description="Basic and acidic residues" evidence="1">
    <location>
        <begin position="374"/>
        <end position="400"/>
    </location>
</feature>
<feature type="compositionally biased region" description="Low complexity" evidence="1">
    <location>
        <begin position="424"/>
        <end position="439"/>
    </location>
</feature>
<dbReference type="EMBL" id="WJXW01000004">
    <property type="protein sequence ID" value="KAF9736756.1"/>
    <property type="molecule type" value="Genomic_DNA"/>
</dbReference>
<reference evidence="2" key="1">
    <citation type="journal article" date="2020" name="Mol. Plant Microbe Interact.">
        <title>Genome Sequence of the Biocontrol Agent Coniothyrium minitans strain Conio (IMI 134523).</title>
        <authorList>
            <person name="Patel D."/>
            <person name="Shittu T.A."/>
            <person name="Baroncelli R."/>
            <person name="Muthumeenakshi S."/>
            <person name="Osborne T.H."/>
            <person name="Janganan T.K."/>
            <person name="Sreenivasaprasad S."/>
        </authorList>
    </citation>
    <scope>NUCLEOTIDE SEQUENCE</scope>
    <source>
        <strain evidence="2">Conio</strain>
    </source>
</reference>
<name>A0A9P6GKB0_9PLEO</name>
<organism evidence="2 3">
    <name type="scientific">Paraphaeosphaeria minitans</name>
    <dbReference type="NCBI Taxonomy" id="565426"/>
    <lineage>
        <taxon>Eukaryota</taxon>
        <taxon>Fungi</taxon>
        <taxon>Dikarya</taxon>
        <taxon>Ascomycota</taxon>
        <taxon>Pezizomycotina</taxon>
        <taxon>Dothideomycetes</taxon>
        <taxon>Pleosporomycetidae</taxon>
        <taxon>Pleosporales</taxon>
        <taxon>Massarineae</taxon>
        <taxon>Didymosphaeriaceae</taxon>
        <taxon>Paraphaeosphaeria</taxon>
    </lineage>
</organism>
<protein>
    <submittedName>
        <fullName evidence="2">Uncharacterized protein</fullName>
    </submittedName>
</protein>